<evidence type="ECO:0000256" key="1">
    <source>
        <dbReference type="ARBA" id="ARBA00004328"/>
    </source>
</evidence>
<evidence type="ECO:0000256" key="4">
    <source>
        <dbReference type="ARBA" id="ARBA00022581"/>
    </source>
</evidence>
<evidence type="ECO:0000256" key="3">
    <source>
        <dbReference type="ARBA" id="ARBA00004551"/>
    </source>
</evidence>
<organism evidence="17">
    <name type="scientific">Soberanes virus</name>
    <dbReference type="NCBI Taxonomy" id="3139882"/>
    <lineage>
        <taxon>Viruses</taxon>
        <taxon>Riboviria</taxon>
    </lineage>
</organism>
<evidence type="ECO:0000256" key="12">
    <source>
        <dbReference type="ARBA" id="ARBA00023180"/>
    </source>
</evidence>
<reference evidence="17" key="1">
    <citation type="submission" date="2024-02" db="EMBL/GenBank/DDBJ databases">
        <authorList>
            <person name="Martyn C."/>
            <person name="Kistler A.L."/>
        </authorList>
    </citation>
    <scope>NUCLEOTIDE SEQUENCE</scope>
    <source>
        <strain evidence="17">CA002</strain>
    </source>
</reference>
<keyword evidence="10 15" id="KW-1133">Transmembrane helix</keyword>
<keyword evidence="9" id="KW-1043">Host membrane</keyword>
<evidence type="ECO:0000256" key="7">
    <source>
        <dbReference type="ARBA" id="ARBA00022812"/>
    </source>
</evidence>
<evidence type="ECO:0000256" key="11">
    <source>
        <dbReference type="ARBA" id="ARBA00023136"/>
    </source>
</evidence>
<comment type="subcellular location">
    <subcellularLocation>
        <location evidence="2">Host cell</location>
    </subcellularLocation>
    <subcellularLocation>
        <location evidence="3">Host membrane</location>
    </subcellularLocation>
    <subcellularLocation>
        <location evidence="1">Virion</location>
    </subcellularLocation>
</comment>
<evidence type="ECO:0000256" key="9">
    <source>
        <dbReference type="ARBA" id="ARBA00022870"/>
    </source>
</evidence>
<protein>
    <submittedName>
        <fullName evidence="17">Glycoprotein</fullName>
    </submittedName>
</protein>
<evidence type="ECO:0000256" key="6">
    <source>
        <dbReference type="ARBA" id="ARBA00022804"/>
    </source>
</evidence>
<keyword evidence="12" id="KW-0325">Glycoprotein</keyword>
<evidence type="ECO:0000256" key="2">
    <source>
        <dbReference type="ARBA" id="ARBA00004340"/>
    </source>
</evidence>
<proteinExistence type="predicted"/>
<keyword evidence="14" id="KW-0175">Coiled coil</keyword>
<accession>A0AAN0LK78</accession>
<evidence type="ECO:0000313" key="17">
    <source>
        <dbReference type="EMBL" id="WZL61371.1"/>
    </source>
</evidence>
<name>A0AAN0LK78_9VIRU</name>
<evidence type="ECO:0000256" key="15">
    <source>
        <dbReference type="SAM" id="Phobius"/>
    </source>
</evidence>
<feature type="transmembrane region" description="Helical" evidence="15">
    <location>
        <begin position="702"/>
        <end position="720"/>
    </location>
</feature>
<keyword evidence="8" id="KW-0946">Virion</keyword>
<keyword evidence="13" id="KW-1160">Virus entry into host cell</keyword>
<keyword evidence="7" id="KW-1040">Host Golgi apparatus</keyword>
<feature type="coiled-coil region" evidence="14">
    <location>
        <begin position="202"/>
        <end position="229"/>
    </location>
</feature>
<evidence type="ECO:0000256" key="8">
    <source>
        <dbReference type="ARBA" id="ARBA00022844"/>
    </source>
</evidence>
<keyword evidence="6" id="KW-1161">Viral attachment to host cell</keyword>
<dbReference type="GO" id="GO:0044423">
    <property type="term" value="C:virion component"/>
    <property type="evidence" value="ECO:0007669"/>
    <property type="project" value="UniProtKB-KW"/>
</dbReference>
<evidence type="ECO:0000259" key="16">
    <source>
        <dbReference type="Pfam" id="PF03557"/>
    </source>
</evidence>
<feature type="domain" description="Bunyavirus glycoprotein G1" evidence="16">
    <location>
        <begin position="896"/>
        <end position="1243"/>
    </location>
</feature>
<feature type="transmembrane region" description="Helical" evidence="15">
    <location>
        <begin position="1318"/>
        <end position="1340"/>
    </location>
</feature>
<keyword evidence="11 15" id="KW-0472">Membrane</keyword>
<keyword evidence="4" id="KW-0945">Host-virus interaction</keyword>
<dbReference type="GO" id="GO:0019062">
    <property type="term" value="P:virion attachment to host cell"/>
    <property type="evidence" value="ECO:0007669"/>
    <property type="project" value="UniProtKB-KW"/>
</dbReference>
<dbReference type="Pfam" id="PF03557">
    <property type="entry name" value="Bunya_G1"/>
    <property type="match status" value="1"/>
</dbReference>
<dbReference type="InterPro" id="IPR005167">
    <property type="entry name" value="Bunya_G1"/>
</dbReference>
<keyword evidence="5 15" id="KW-0812">Transmembrane</keyword>
<dbReference type="GO" id="GO:0044003">
    <property type="term" value="P:symbiont-mediated perturbation of host process"/>
    <property type="evidence" value="ECO:0007669"/>
    <property type="project" value="InterPro"/>
</dbReference>
<dbReference type="GO" id="GO:0046718">
    <property type="term" value="P:symbiont entry into host cell"/>
    <property type="evidence" value="ECO:0007669"/>
    <property type="project" value="UniProtKB-KW"/>
</dbReference>
<dbReference type="GO" id="GO:0033644">
    <property type="term" value="C:host cell membrane"/>
    <property type="evidence" value="ECO:0007669"/>
    <property type="project" value="UniProtKB-SubCell"/>
</dbReference>
<evidence type="ECO:0000256" key="13">
    <source>
        <dbReference type="ARBA" id="ARBA00023296"/>
    </source>
</evidence>
<evidence type="ECO:0000256" key="10">
    <source>
        <dbReference type="ARBA" id="ARBA00022989"/>
    </source>
</evidence>
<evidence type="ECO:0000256" key="14">
    <source>
        <dbReference type="SAM" id="Coils"/>
    </source>
</evidence>
<sequence>MYTTILIALVITGAVSKPSPLQELNGTQVVEDTTGDRVEEIDDVQMGCREGTCSMRCKNHEGVVLTWNDLELTSDPTLGLVLKFCDRVDDHLNRDGLKASETHMCKVRLTAVGGDTGHEAMATWSVRPNDEEQEHEMVDKHMSHIANLCFKPTYLPERNARKVLEANQVTKTAGGKLKAVPQELMEGVVRLAAEDYLSRYDEKEAKTKLQKVEARMAALAVKATETKEQKEPVMINGLEPPNHWSLLTTINSIFHLMNENKANETWEEKLKEVTKATSLEDKVKFESHFTPRQKEERLGVETLIGSDQAQGNKASLMGLTMQRSDYWLDWFETKGDRAMGASSELVDPTKVYDVGYLAGDSSHCWKREGQLRTGISLQITTSALSNCQDKPSTKKICTCTANLPAEELDSASDVCLTPGPHTKSVEVIKESNEHFDLCNIYCRRLRNEIHHSTDTPLYRSSVYRTPLKNLKRFYKDSLEARQDRKLISSNFVSEIEDCWSENFEDFMADPKKQAMRSAVDDGTHECPKNDMTGMRDYILLPSSCSENNSMILQQKMIHAHKEVSTSFKLCSIQVEICYRPHCMVIVTASSTQVRIELKAKFGKFSIKDNKGSNEKGHFMLNKIVHFEFSEPGYRLITGTCNRNKFERKVMFSNKEYCDEKYPGYTDLLQNVYCKRPKTIKITITVIIISIVLYVCRHLLTGVLGVITSLLLSAPLTLILSKSKCPMCHCIWLSRRHVCKNFRCKRCSEIYFSRGTYTPGDIELSASRNAHMKVCKNRGTAGSNLEHAVRIGYNMGVCFAQVLFKIVPGVASLVATVILLTMLWSKAEAVNHEHHAHMTQVMNDLSEYIEDLKAHGFHPYQARAFHGLREKLESIEETNDCATRTCHLVMKVRANFEVTKGREFGFSVRPKNNYKIENFTGLNLNVKFSEPQRLCQYKEIYRTGVAKQEFRTGDTCTDYCNTCIENIMKDSDVKEANKTTSLTKTTHSNTASWACDGPGCAAINQGCTCGVCWCQLLKDEFSVKELVKETQRVSLCIQASAAGFCKKIGPEERTNLMTVVKAGELSNKCPIRIACKHEDMSCYEGDISGLGDFSDKFGAVKKLSDGFVSYKEQVQYTEQCLFAKHRYFEYHRCCKDTFQLHETLKHVSFKKKGPKGKPDTLVLPVESAGTWEIQITLPPLIYNRESDQLKLSDMSISDCMGCFNCEEGGACLLHYKSNFDSTPTFECQGATTDVNHITIKRGAGSTPFNIYSEKKTGNISCSVGTEITSGSFNLVNRPLHPHGDGIIQMDGRRVFNSECGSIFCSLKFPSLGMPGFKTAIIALIITIAVVVLLVVLVKGLLWATRSYKVAYNLAIKQGKSP</sequence>
<dbReference type="GO" id="GO:0043657">
    <property type="term" value="C:host cell"/>
    <property type="evidence" value="ECO:0007669"/>
    <property type="project" value="UniProtKB-SubCell"/>
</dbReference>
<dbReference type="EMBL" id="PP415826">
    <property type="protein sequence ID" value="WZL61371.1"/>
    <property type="molecule type" value="Genomic_RNA"/>
</dbReference>
<evidence type="ECO:0000256" key="5">
    <source>
        <dbReference type="ARBA" id="ARBA00022692"/>
    </source>
</evidence>